<dbReference type="AlphaFoldDB" id="A0A0E9X1P3"/>
<organism evidence="1">
    <name type="scientific">Anguilla anguilla</name>
    <name type="common">European freshwater eel</name>
    <name type="synonym">Muraena anguilla</name>
    <dbReference type="NCBI Taxonomy" id="7936"/>
    <lineage>
        <taxon>Eukaryota</taxon>
        <taxon>Metazoa</taxon>
        <taxon>Chordata</taxon>
        <taxon>Craniata</taxon>
        <taxon>Vertebrata</taxon>
        <taxon>Euteleostomi</taxon>
        <taxon>Actinopterygii</taxon>
        <taxon>Neopterygii</taxon>
        <taxon>Teleostei</taxon>
        <taxon>Anguilliformes</taxon>
        <taxon>Anguillidae</taxon>
        <taxon>Anguilla</taxon>
    </lineage>
</organism>
<proteinExistence type="predicted"/>
<sequence>MGNTLGALNQMAFQAEKEFGALTPCWLDCKHNRAKALATVSSVFSVSPHTSWCGSSGPPSLPVFCTLSVLCKNVDAYWLKLKVNGQHIKIRIQHPCGTAKKVCLSRCFSLVMRPKILFLSLE</sequence>
<protein>
    <submittedName>
        <fullName evidence="1">Uncharacterized protein</fullName>
    </submittedName>
</protein>
<evidence type="ECO:0000313" key="1">
    <source>
        <dbReference type="EMBL" id="JAH96499.1"/>
    </source>
</evidence>
<name>A0A0E9X1P3_ANGAN</name>
<accession>A0A0E9X1P3</accession>
<reference evidence="1" key="2">
    <citation type="journal article" date="2015" name="Fish Shellfish Immunol.">
        <title>Early steps in the European eel (Anguilla anguilla)-Vibrio vulnificus interaction in the gills: Role of the RtxA13 toxin.</title>
        <authorList>
            <person name="Callol A."/>
            <person name="Pajuelo D."/>
            <person name="Ebbesson L."/>
            <person name="Teles M."/>
            <person name="MacKenzie S."/>
            <person name="Amaro C."/>
        </authorList>
    </citation>
    <scope>NUCLEOTIDE SEQUENCE</scope>
</reference>
<reference evidence="1" key="1">
    <citation type="submission" date="2014-11" db="EMBL/GenBank/DDBJ databases">
        <authorList>
            <person name="Amaro Gonzalez C."/>
        </authorList>
    </citation>
    <scope>NUCLEOTIDE SEQUENCE</scope>
</reference>
<dbReference type="EMBL" id="GBXM01012078">
    <property type="protein sequence ID" value="JAH96499.1"/>
    <property type="molecule type" value="Transcribed_RNA"/>
</dbReference>